<reference evidence="1" key="1">
    <citation type="submission" date="2022-08" db="EMBL/GenBank/DDBJ databases">
        <title>Genome sequencing of akame (Lates japonicus).</title>
        <authorList>
            <person name="Hashiguchi Y."/>
            <person name="Takahashi H."/>
        </authorList>
    </citation>
    <scope>NUCLEOTIDE SEQUENCE</scope>
    <source>
        <strain evidence="1">Kochi</strain>
    </source>
</reference>
<comment type="caution">
    <text evidence="1">The sequence shown here is derived from an EMBL/GenBank/DDBJ whole genome shotgun (WGS) entry which is preliminary data.</text>
</comment>
<gene>
    <name evidence="1" type="ORF">AKAME5_001601400</name>
</gene>
<dbReference type="EMBL" id="BRZM01000069">
    <property type="protein sequence ID" value="GLD64470.1"/>
    <property type="molecule type" value="Genomic_DNA"/>
</dbReference>
<keyword evidence="2" id="KW-1185">Reference proteome</keyword>
<accession>A0AAD3RE15</accession>
<proteinExistence type="predicted"/>
<dbReference type="Proteomes" id="UP001279410">
    <property type="component" value="Unassembled WGS sequence"/>
</dbReference>
<evidence type="ECO:0000313" key="1">
    <source>
        <dbReference type="EMBL" id="GLD64470.1"/>
    </source>
</evidence>
<evidence type="ECO:0000313" key="2">
    <source>
        <dbReference type="Proteomes" id="UP001279410"/>
    </source>
</evidence>
<dbReference type="AlphaFoldDB" id="A0AAD3RE15"/>
<keyword evidence="1" id="KW-0675">Receptor</keyword>
<sequence length="74" mass="8246">MLLAGSTTGRDPGPQRHTATVHIVVEDHNDNASLFSEKRAPPRPPGHCRMGEHAYIIHIQVDETWDNSRLSIAH</sequence>
<protein>
    <submittedName>
        <fullName evidence="1">Cadherin EGF LAG seven-pass G-type receptor 2</fullName>
    </submittedName>
</protein>
<name>A0AAD3RE15_LATJO</name>
<organism evidence="1 2">
    <name type="scientific">Lates japonicus</name>
    <name type="common">Japanese lates</name>
    <dbReference type="NCBI Taxonomy" id="270547"/>
    <lineage>
        <taxon>Eukaryota</taxon>
        <taxon>Metazoa</taxon>
        <taxon>Chordata</taxon>
        <taxon>Craniata</taxon>
        <taxon>Vertebrata</taxon>
        <taxon>Euteleostomi</taxon>
        <taxon>Actinopterygii</taxon>
        <taxon>Neopterygii</taxon>
        <taxon>Teleostei</taxon>
        <taxon>Neoteleostei</taxon>
        <taxon>Acanthomorphata</taxon>
        <taxon>Carangaria</taxon>
        <taxon>Carangaria incertae sedis</taxon>
        <taxon>Centropomidae</taxon>
        <taxon>Lates</taxon>
    </lineage>
</organism>